<feature type="transmembrane region" description="Helical" evidence="2">
    <location>
        <begin position="14"/>
        <end position="33"/>
    </location>
</feature>
<keyword evidence="4" id="KW-1185">Reference proteome</keyword>
<reference evidence="3" key="1">
    <citation type="journal article" date="2022" name="Int. J. Mol. Sci.">
        <title>Draft Genome of Tanacetum Coccineum: Genomic Comparison of Closely Related Tanacetum-Family Plants.</title>
        <authorList>
            <person name="Yamashiro T."/>
            <person name="Shiraishi A."/>
            <person name="Nakayama K."/>
            <person name="Satake H."/>
        </authorList>
    </citation>
    <scope>NUCLEOTIDE SEQUENCE</scope>
</reference>
<keyword evidence="2" id="KW-1133">Transmembrane helix</keyword>
<keyword evidence="2" id="KW-0472">Membrane</keyword>
<dbReference type="Proteomes" id="UP001151760">
    <property type="component" value="Unassembled WGS sequence"/>
</dbReference>
<evidence type="ECO:0000313" key="4">
    <source>
        <dbReference type="Proteomes" id="UP001151760"/>
    </source>
</evidence>
<feature type="region of interest" description="Disordered" evidence="1">
    <location>
        <begin position="71"/>
        <end position="92"/>
    </location>
</feature>
<proteinExistence type="predicted"/>
<evidence type="ECO:0000313" key="3">
    <source>
        <dbReference type="EMBL" id="GJS86103.1"/>
    </source>
</evidence>
<evidence type="ECO:0000256" key="1">
    <source>
        <dbReference type="SAM" id="MobiDB-lite"/>
    </source>
</evidence>
<name>A0ABQ4ZB11_9ASTR</name>
<organism evidence="3 4">
    <name type="scientific">Tanacetum coccineum</name>
    <dbReference type="NCBI Taxonomy" id="301880"/>
    <lineage>
        <taxon>Eukaryota</taxon>
        <taxon>Viridiplantae</taxon>
        <taxon>Streptophyta</taxon>
        <taxon>Embryophyta</taxon>
        <taxon>Tracheophyta</taxon>
        <taxon>Spermatophyta</taxon>
        <taxon>Magnoliopsida</taxon>
        <taxon>eudicotyledons</taxon>
        <taxon>Gunneridae</taxon>
        <taxon>Pentapetalae</taxon>
        <taxon>asterids</taxon>
        <taxon>campanulids</taxon>
        <taxon>Asterales</taxon>
        <taxon>Asteraceae</taxon>
        <taxon>Asteroideae</taxon>
        <taxon>Anthemideae</taxon>
        <taxon>Anthemidinae</taxon>
        <taxon>Tanacetum</taxon>
    </lineage>
</organism>
<sequence length="139" mass="15515">MNVRKLSFDFTTDVVVIVVIIGSLVYDAIMSLYKYSLRLSLCCDRIMPPRPMNQATIERLITERVTAAVEAERQRQGNARGQENNEAGGQGVRMLGLEAANQDWSEFDITASPSASWAVQLCPEMVPSKARKSKSYIQD</sequence>
<accession>A0ABQ4ZB11</accession>
<comment type="caution">
    <text evidence="3">The sequence shown here is derived from an EMBL/GenBank/DDBJ whole genome shotgun (WGS) entry which is preliminary data.</text>
</comment>
<gene>
    <name evidence="3" type="ORF">Tco_0752644</name>
</gene>
<reference evidence="3" key="2">
    <citation type="submission" date="2022-01" db="EMBL/GenBank/DDBJ databases">
        <authorList>
            <person name="Yamashiro T."/>
            <person name="Shiraishi A."/>
            <person name="Satake H."/>
            <person name="Nakayama K."/>
        </authorList>
    </citation>
    <scope>NUCLEOTIDE SEQUENCE</scope>
</reference>
<keyword evidence="2" id="KW-0812">Transmembrane</keyword>
<dbReference type="EMBL" id="BQNB010011099">
    <property type="protein sequence ID" value="GJS86103.1"/>
    <property type="molecule type" value="Genomic_DNA"/>
</dbReference>
<protein>
    <submittedName>
        <fullName evidence="3">Uncharacterized protein</fullName>
    </submittedName>
</protein>
<feature type="compositionally biased region" description="Polar residues" evidence="1">
    <location>
        <begin position="76"/>
        <end position="87"/>
    </location>
</feature>
<evidence type="ECO:0000256" key="2">
    <source>
        <dbReference type="SAM" id="Phobius"/>
    </source>
</evidence>